<dbReference type="Pfam" id="PF13621">
    <property type="entry name" value="Cupin_8"/>
    <property type="match status" value="1"/>
</dbReference>
<dbReference type="Gene3D" id="2.60.120.650">
    <property type="entry name" value="Cupin"/>
    <property type="match status" value="1"/>
</dbReference>
<dbReference type="InterPro" id="IPR003347">
    <property type="entry name" value="JmjC_dom"/>
</dbReference>
<dbReference type="EMBL" id="PEDP01003326">
    <property type="protein sequence ID" value="POS82281.1"/>
    <property type="molecule type" value="Genomic_DNA"/>
</dbReference>
<dbReference type="PROSITE" id="PS51184">
    <property type="entry name" value="JMJC"/>
    <property type="match status" value="1"/>
</dbReference>
<accession>A0A2S4PJS8</accession>
<dbReference type="SUPFAM" id="SSF51197">
    <property type="entry name" value="Clavaminate synthase-like"/>
    <property type="match status" value="1"/>
</dbReference>
<evidence type="ECO:0000313" key="2">
    <source>
        <dbReference type="EMBL" id="POS82281.1"/>
    </source>
</evidence>
<evidence type="ECO:0000313" key="3">
    <source>
        <dbReference type="Proteomes" id="UP000237438"/>
    </source>
</evidence>
<proteinExistence type="predicted"/>
<dbReference type="Proteomes" id="UP000237438">
    <property type="component" value="Unassembled WGS sequence"/>
</dbReference>
<organism evidence="2 3">
    <name type="scientific">Erysiphe pulchra</name>
    <dbReference type="NCBI Taxonomy" id="225359"/>
    <lineage>
        <taxon>Eukaryota</taxon>
        <taxon>Fungi</taxon>
        <taxon>Dikarya</taxon>
        <taxon>Ascomycota</taxon>
        <taxon>Pezizomycotina</taxon>
        <taxon>Leotiomycetes</taxon>
        <taxon>Erysiphales</taxon>
        <taxon>Erysiphaceae</taxon>
        <taxon>Erysiphe</taxon>
    </lineage>
</organism>
<reference evidence="2 3" key="1">
    <citation type="submission" date="2017-10" db="EMBL/GenBank/DDBJ databases">
        <title>Development of genomic resources for the powdery mildew, Erysiphe pulchra.</title>
        <authorList>
            <person name="Wadl P.A."/>
            <person name="Mack B.M."/>
            <person name="Moore G."/>
            <person name="Beltz S.B."/>
        </authorList>
    </citation>
    <scope>NUCLEOTIDE SEQUENCE [LARGE SCALE GENOMIC DNA]</scope>
    <source>
        <strain evidence="2">Cflorida</strain>
    </source>
</reference>
<comment type="caution">
    <text evidence="2">The sequence shown here is derived from an EMBL/GenBank/DDBJ whole genome shotgun (WGS) entry which is preliminary data.</text>
</comment>
<gene>
    <name evidence="2" type="ORF">EPUL_006852</name>
</gene>
<feature type="domain" description="JmjC" evidence="1">
    <location>
        <begin position="141"/>
        <end position="311"/>
    </location>
</feature>
<dbReference type="InterPro" id="IPR041667">
    <property type="entry name" value="Cupin_8"/>
</dbReference>
<evidence type="ECO:0000259" key="1">
    <source>
        <dbReference type="PROSITE" id="PS51184"/>
    </source>
</evidence>
<sequence length="311" mass="35699">MYQKTPRLYNYKKVYLKPVETLFATAYSVDIEEFRRRAFYPGKPLLLSKETNINGTTPYYTSLPVAQKWFTNSVSTSGKCSFILSREYLSPHAATILPFEIMGPPHKSLIDLFRAGQETKSFTECMEKFHLFKAPLALILNSRIEGLYIAQAPLTDLPPQLQQDFSTPRVVVEAGKGDIYNANIWIGNPPTYTPLHKDPNPNLFVQLTGMKKIRLFEPNVGLEIFKKARRNIGRQEHSGVIRGREMMEGSERKELEKLVWSSEENFPWDGMEVTVKSGDSLFIPSGWWHSIKGLRDADKDEVVASVNWWFR</sequence>
<dbReference type="STRING" id="225359.A0A2S4PJS8"/>
<dbReference type="PANTHER" id="PTHR12461">
    <property type="entry name" value="HYPOXIA-INDUCIBLE FACTOR 1 ALPHA INHIBITOR-RELATED"/>
    <property type="match status" value="1"/>
</dbReference>
<keyword evidence="3" id="KW-1185">Reference proteome</keyword>
<dbReference type="PANTHER" id="PTHR12461:SF105">
    <property type="entry name" value="HYPOXIA-INDUCIBLE FACTOR 1-ALPHA INHIBITOR"/>
    <property type="match status" value="1"/>
</dbReference>
<name>A0A2S4PJS8_9PEZI</name>
<protein>
    <recommendedName>
        <fullName evidence="1">JmjC domain-containing protein</fullName>
    </recommendedName>
</protein>
<dbReference type="OrthoDB" id="263283at2759"/>
<dbReference type="AlphaFoldDB" id="A0A2S4PJS8"/>